<dbReference type="AlphaFoldDB" id="A0AA39UQE2"/>
<gene>
    <name evidence="1" type="ORF">EDD18DRAFT_1110312</name>
</gene>
<sequence length="159" mass="18605">MSLRIYFLRIGLQARDPFFGDYNKIYTRSASINDEYPAKVLLEAKRRYSNVLITQQVDKLSIFCGWHSSLNNPHYHYTLHGYNPQGWMAVTLEMEGGNQGLVFTYQAHHWNRWLVRAGGQAQLKAKHFFDPVDHVEERGWARIVYLACRGHIVKHVEDI</sequence>
<proteinExistence type="predicted"/>
<comment type="caution">
    <text evidence="1">The sequence shown here is derived from an EMBL/GenBank/DDBJ whole genome shotgun (WGS) entry which is preliminary data.</text>
</comment>
<evidence type="ECO:0000313" key="2">
    <source>
        <dbReference type="Proteomes" id="UP001175228"/>
    </source>
</evidence>
<accession>A0AA39UQE2</accession>
<name>A0AA39UQE2_9AGAR</name>
<dbReference type="Proteomes" id="UP001175228">
    <property type="component" value="Unassembled WGS sequence"/>
</dbReference>
<reference evidence="1" key="1">
    <citation type="submission" date="2023-06" db="EMBL/GenBank/DDBJ databases">
        <authorList>
            <consortium name="Lawrence Berkeley National Laboratory"/>
            <person name="Ahrendt S."/>
            <person name="Sahu N."/>
            <person name="Indic B."/>
            <person name="Wong-Bajracharya J."/>
            <person name="Merenyi Z."/>
            <person name="Ke H.-M."/>
            <person name="Monk M."/>
            <person name="Kocsube S."/>
            <person name="Drula E."/>
            <person name="Lipzen A."/>
            <person name="Balint B."/>
            <person name="Henrissat B."/>
            <person name="Andreopoulos B."/>
            <person name="Martin F.M."/>
            <person name="Harder C.B."/>
            <person name="Rigling D."/>
            <person name="Ford K.L."/>
            <person name="Foster G.D."/>
            <person name="Pangilinan J."/>
            <person name="Papanicolaou A."/>
            <person name="Barry K."/>
            <person name="LaButti K."/>
            <person name="Viragh M."/>
            <person name="Koriabine M."/>
            <person name="Yan M."/>
            <person name="Riley R."/>
            <person name="Champramary S."/>
            <person name="Plett K.L."/>
            <person name="Tsai I.J."/>
            <person name="Slot J."/>
            <person name="Sipos G."/>
            <person name="Plett J."/>
            <person name="Nagy L.G."/>
            <person name="Grigoriev I.V."/>
        </authorList>
    </citation>
    <scope>NUCLEOTIDE SEQUENCE</scope>
    <source>
        <strain evidence="1">HWK02</strain>
    </source>
</reference>
<organism evidence="1 2">
    <name type="scientific">Armillaria luteobubalina</name>
    <dbReference type="NCBI Taxonomy" id="153913"/>
    <lineage>
        <taxon>Eukaryota</taxon>
        <taxon>Fungi</taxon>
        <taxon>Dikarya</taxon>
        <taxon>Basidiomycota</taxon>
        <taxon>Agaricomycotina</taxon>
        <taxon>Agaricomycetes</taxon>
        <taxon>Agaricomycetidae</taxon>
        <taxon>Agaricales</taxon>
        <taxon>Marasmiineae</taxon>
        <taxon>Physalacriaceae</taxon>
        <taxon>Armillaria</taxon>
    </lineage>
</organism>
<evidence type="ECO:0000313" key="1">
    <source>
        <dbReference type="EMBL" id="KAK0488340.1"/>
    </source>
</evidence>
<dbReference type="EMBL" id="JAUEPU010000039">
    <property type="protein sequence ID" value="KAK0488340.1"/>
    <property type="molecule type" value="Genomic_DNA"/>
</dbReference>
<keyword evidence="2" id="KW-1185">Reference proteome</keyword>
<protein>
    <submittedName>
        <fullName evidence="1">Uncharacterized protein</fullName>
    </submittedName>
</protein>